<dbReference type="Proteomes" id="UP000009168">
    <property type="component" value="Unassembled WGS sequence"/>
</dbReference>
<dbReference type="InParanoid" id="I7M2W9"/>
<feature type="region of interest" description="Disordered" evidence="1">
    <location>
        <begin position="255"/>
        <end position="274"/>
    </location>
</feature>
<feature type="compositionally biased region" description="Low complexity" evidence="1">
    <location>
        <begin position="117"/>
        <end position="135"/>
    </location>
</feature>
<dbReference type="KEGG" id="tet:TTHERM_00151640"/>
<dbReference type="GeneID" id="7840032"/>
<feature type="region of interest" description="Disordered" evidence="1">
    <location>
        <begin position="290"/>
        <end position="321"/>
    </location>
</feature>
<proteinExistence type="predicted"/>
<dbReference type="SUPFAM" id="SSF53300">
    <property type="entry name" value="vWA-like"/>
    <property type="match status" value="1"/>
</dbReference>
<dbReference type="InterPro" id="IPR002035">
    <property type="entry name" value="VWF_A"/>
</dbReference>
<evidence type="ECO:0000259" key="2">
    <source>
        <dbReference type="SMART" id="SM00327"/>
    </source>
</evidence>
<dbReference type="HOGENOM" id="CLU_313651_0_0_1"/>
<dbReference type="AlphaFoldDB" id="I7M2W9"/>
<feature type="compositionally biased region" description="Polar residues" evidence="1">
    <location>
        <begin position="264"/>
        <end position="274"/>
    </location>
</feature>
<name>I7M2W9_TETTS</name>
<evidence type="ECO:0000256" key="1">
    <source>
        <dbReference type="SAM" id="MobiDB-lite"/>
    </source>
</evidence>
<dbReference type="RefSeq" id="XP_001021697.1">
    <property type="nucleotide sequence ID" value="XM_001021697.1"/>
</dbReference>
<dbReference type="Gene3D" id="3.40.50.410">
    <property type="entry name" value="von Willebrand factor, type A domain"/>
    <property type="match status" value="1"/>
</dbReference>
<evidence type="ECO:0000313" key="4">
    <source>
        <dbReference type="Proteomes" id="UP000009168"/>
    </source>
</evidence>
<sequence>MSKQDFHITNEYQCTYRNISNNDDQLVNTISKSLHLQTVYSRGKKLVPSQFLRKSTDQQNLNMIEQKKISPKKYSQSKLQILLQNNSNKFVNAKQLLNKYSQKCSNIKIVDQAANQSNMSQQNKNQNMNSQNQQNYEQLSKKKFRRIDHSIKFNTEPKKIQQNKVSVPFSASPSKRKLVNFQQPKFKDDFSEDDNENYYLPQVEQLSKKMVVSKQRSSSPLKNLRTNSNAIKGQKNENFKISLKVNKRYIHNLEQQSTRREEASSSSFYQNSQRTAIIPQNQIIREQLNQKQNQEKQKQQQPIFSSEEENKVTNDETEFSDDMFKHNIHNISKEDQKTVKMSEIQIQRRDGFIKKIQKNDEKDVKKQKSIISSNNLSLNSTDSQDENTSTKSKICEKNPQLSEDPINQEFLEEFTQVNKLFVQDNLELQVLIDRERVQLFHKKSSSADVMVSINLPEKTESAINRYVSMLRKVKLEAIEKNSNSQINCKKYQTKDYTWSPYDLVILIDDNISVKNMTSIKSSINFIVQQSSQFDRICLIFPNSQEITKSKLVKCDLSNKEYLKDILKYVNPRGDVESIELLDQALEILNKRQEKNFISQIYYFTEGYNIKKSDEMINLLQKKNQFTYFLSTFHLKNNNCDSSIQQISYSQQGDYHFIEDTSNLPLIAAKALGQLKSTVGFKSSAMIMPTLDKKFIEKITTERRYGGSGIWKEDDELEAQSIDLYNLIAGCSKNYSLRYSFPATGYLIGDEWIEKPTFKAACLVFFESQKYQQYIYNEQIKKVTFENGDIYKTEQESLINNPYNPTVLRNSFKYQIIDSFEILIQNLQDKLESEYSLIKFEENLESILQEYFVEISLHFEEFLEDIAQLHQKIQKNGNQSINNNLNNLLNSFLNAHKYQKSQLSKTDISFNTQISEYYMNYAQFYFQRICQNQIV</sequence>
<dbReference type="EMBL" id="GG662603">
    <property type="protein sequence ID" value="EAS01451.1"/>
    <property type="molecule type" value="Genomic_DNA"/>
</dbReference>
<accession>I7M2W9</accession>
<dbReference type="SMART" id="SM00327">
    <property type="entry name" value="VWA"/>
    <property type="match status" value="1"/>
</dbReference>
<protein>
    <recommendedName>
        <fullName evidence="2">VWFA domain-containing protein</fullName>
    </recommendedName>
</protein>
<gene>
    <name evidence="3" type="ORF">TTHERM_00151640</name>
</gene>
<organism evidence="3 4">
    <name type="scientific">Tetrahymena thermophila (strain SB210)</name>
    <dbReference type="NCBI Taxonomy" id="312017"/>
    <lineage>
        <taxon>Eukaryota</taxon>
        <taxon>Sar</taxon>
        <taxon>Alveolata</taxon>
        <taxon>Ciliophora</taxon>
        <taxon>Intramacronucleata</taxon>
        <taxon>Oligohymenophorea</taxon>
        <taxon>Hymenostomatida</taxon>
        <taxon>Tetrahymenina</taxon>
        <taxon>Tetrahymenidae</taxon>
        <taxon>Tetrahymena</taxon>
    </lineage>
</organism>
<reference evidence="4" key="1">
    <citation type="journal article" date="2006" name="PLoS Biol.">
        <title>Macronuclear genome sequence of the ciliate Tetrahymena thermophila, a model eukaryote.</title>
        <authorList>
            <person name="Eisen J.A."/>
            <person name="Coyne R.S."/>
            <person name="Wu M."/>
            <person name="Wu D."/>
            <person name="Thiagarajan M."/>
            <person name="Wortman J.R."/>
            <person name="Badger J.H."/>
            <person name="Ren Q."/>
            <person name="Amedeo P."/>
            <person name="Jones K.M."/>
            <person name="Tallon L.J."/>
            <person name="Delcher A.L."/>
            <person name="Salzberg S.L."/>
            <person name="Silva J.C."/>
            <person name="Haas B.J."/>
            <person name="Majoros W.H."/>
            <person name="Farzad M."/>
            <person name="Carlton J.M."/>
            <person name="Smith R.K. Jr."/>
            <person name="Garg J."/>
            <person name="Pearlman R.E."/>
            <person name="Karrer K.M."/>
            <person name="Sun L."/>
            <person name="Manning G."/>
            <person name="Elde N.C."/>
            <person name="Turkewitz A.P."/>
            <person name="Asai D.J."/>
            <person name="Wilkes D.E."/>
            <person name="Wang Y."/>
            <person name="Cai H."/>
            <person name="Collins K."/>
            <person name="Stewart B.A."/>
            <person name="Lee S.R."/>
            <person name="Wilamowska K."/>
            <person name="Weinberg Z."/>
            <person name="Ruzzo W.L."/>
            <person name="Wloga D."/>
            <person name="Gaertig J."/>
            <person name="Frankel J."/>
            <person name="Tsao C.-C."/>
            <person name="Gorovsky M.A."/>
            <person name="Keeling P.J."/>
            <person name="Waller R.F."/>
            <person name="Patron N.J."/>
            <person name="Cherry J.M."/>
            <person name="Stover N.A."/>
            <person name="Krieger C.J."/>
            <person name="del Toro C."/>
            <person name="Ryder H.F."/>
            <person name="Williamson S.C."/>
            <person name="Barbeau R.A."/>
            <person name="Hamilton E.P."/>
            <person name="Orias E."/>
        </authorList>
    </citation>
    <scope>NUCLEOTIDE SEQUENCE [LARGE SCALE GENOMIC DNA]</scope>
    <source>
        <strain evidence="4">SB210</strain>
    </source>
</reference>
<evidence type="ECO:0000313" key="3">
    <source>
        <dbReference type="EMBL" id="EAS01451.1"/>
    </source>
</evidence>
<feature type="region of interest" description="Disordered" evidence="1">
    <location>
        <begin position="117"/>
        <end position="137"/>
    </location>
</feature>
<dbReference type="InterPro" id="IPR036465">
    <property type="entry name" value="vWFA_dom_sf"/>
</dbReference>
<feature type="domain" description="VWFA" evidence="2">
    <location>
        <begin position="500"/>
        <end position="675"/>
    </location>
</feature>
<keyword evidence="4" id="KW-1185">Reference proteome</keyword>